<feature type="transmembrane region" description="Helical" evidence="6">
    <location>
        <begin position="80"/>
        <end position="98"/>
    </location>
</feature>
<evidence type="ECO:0000256" key="4">
    <source>
        <dbReference type="ARBA" id="ARBA00022989"/>
    </source>
</evidence>
<dbReference type="PANTHER" id="PTHR20855:SF129">
    <property type="entry name" value="HEMOLYSIN-3 HOMOLOG"/>
    <property type="match status" value="1"/>
</dbReference>
<dbReference type="NCBIfam" id="TIGR01065">
    <property type="entry name" value="hlyIII"/>
    <property type="match status" value="1"/>
</dbReference>
<feature type="transmembrane region" description="Helical" evidence="6">
    <location>
        <begin position="190"/>
        <end position="208"/>
    </location>
</feature>
<accession>A0ABW1IL88</accession>
<feature type="transmembrane region" description="Helical" evidence="6">
    <location>
        <begin position="159"/>
        <end position="178"/>
    </location>
</feature>
<dbReference type="Proteomes" id="UP001596250">
    <property type="component" value="Unassembled WGS sequence"/>
</dbReference>
<feature type="transmembrane region" description="Helical" evidence="6">
    <location>
        <begin position="12"/>
        <end position="33"/>
    </location>
</feature>
<dbReference type="Pfam" id="PF03006">
    <property type="entry name" value="HlyIII"/>
    <property type="match status" value="1"/>
</dbReference>
<reference evidence="8" key="1">
    <citation type="journal article" date="2019" name="Int. J. Syst. Evol. Microbiol.">
        <title>The Global Catalogue of Microorganisms (GCM) 10K type strain sequencing project: providing services to taxonomists for standard genome sequencing and annotation.</title>
        <authorList>
            <consortium name="The Broad Institute Genomics Platform"/>
            <consortium name="The Broad Institute Genome Sequencing Center for Infectious Disease"/>
            <person name="Wu L."/>
            <person name="Ma J."/>
        </authorList>
    </citation>
    <scope>NUCLEOTIDE SEQUENCE [LARGE SCALE GENOMIC DNA]</scope>
    <source>
        <strain evidence="8">CCM 8749</strain>
    </source>
</reference>
<evidence type="ECO:0000256" key="6">
    <source>
        <dbReference type="SAM" id="Phobius"/>
    </source>
</evidence>
<evidence type="ECO:0000256" key="5">
    <source>
        <dbReference type="ARBA" id="ARBA00023136"/>
    </source>
</evidence>
<protein>
    <submittedName>
        <fullName evidence="7">Hemolysin III family protein</fullName>
    </submittedName>
</protein>
<keyword evidence="8" id="KW-1185">Reference proteome</keyword>
<comment type="subcellular location">
    <subcellularLocation>
        <location evidence="1">Endomembrane system</location>
        <topology evidence="1">Multi-pass membrane protein</topology>
    </subcellularLocation>
</comment>
<evidence type="ECO:0000256" key="1">
    <source>
        <dbReference type="ARBA" id="ARBA00004127"/>
    </source>
</evidence>
<dbReference type="InterPro" id="IPR004254">
    <property type="entry name" value="AdipoR/HlyIII-related"/>
</dbReference>
<keyword evidence="4 6" id="KW-1133">Transmembrane helix</keyword>
<name>A0ABW1IL88_9BACL</name>
<evidence type="ECO:0000256" key="2">
    <source>
        <dbReference type="ARBA" id="ARBA00008488"/>
    </source>
</evidence>
<evidence type="ECO:0000313" key="7">
    <source>
        <dbReference type="EMBL" id="MFC5985850.1"/>
    </source>
</evidence>
<dbReference type="RefSeq" id="WP_379893086.1">
    <property type="nucleotide sequence ID" value="NZ_CBCSCT010000013.1"/>
</dbReference>
<dbReference type="PANTHER" id="PTHR20855">
    <property type="entry name" value="ADIPOR/PROGESTIN RECEPTOR-RELATED"/>
    <property type="match status" value="1"/>
</dbReference>
<evidence type="ECO:0000313" key="8">
    <source>
        <dbReference type="Proteomes" id="UP001596250"/>
    </source>
</evidence>
<sequence>MEYNLREEIANAISHGIGALLSIAALVLLIVYSSLYGDTWHVVSFTVFGASMVLLYLCSTLVHSLPKGKAKNVFEILDHSAIYVFIAGTYTPFLLVSLRGTLGWTLFGIICGLTIAGIIFKIFFVKKFIILSTLLYIAMGWMIVFGFEPLQANVPPAGIAWLVAGGVLYTVGSIFYVWRRVPYHHAIWHTFVLAGSICHFFSVLWYVLPMPFVNA</sequence>
<feature type="transmembrane region" description="Helical" evidence="6">
    <location>
        <begin position="39"/>
        <end position="59"/>
    </location>
</feature>
<proteinExistence type="inferred from homology"/>
<keyword evidence="5 6" id="KW-0472">Membrane</keyword>
<feature type="transmembrane region" description="Helical" evidence="6">
    <location>
        <begin position="128"/>
        <end position="147"/>
    </location>
</feature>
<comment type="caution">
    <text evidence="7">The sequence shown here is derived from an EMBL/GenBank/DDBJ whole genome shotgun (WGS) entry which is preliminary data.</text>
</comment>
<gene>
    <name evidence="7" type="ORF">ACFPXP_05325</name>
</gene>
<evidence type="ECO:0000256" key="3">
    <source>
        <dbReference type="ARBA" id="ARBA00022692"/>
    </source>
</evidence>
<keyword evidence="3 6" id="KW-0812">Transmembrane</keyword>
<feature type="transmembrane region" description="Helical" evidence="6">
    <location>
        <begin position="104"/>
        <end position="123"/>
    </location>
</feature>
<comment type="similarity">
    <text evidence="2">Belongs to the UPF0073 (Hly-III) family.</text>
</comment>
<organism evidence="7 8">
    <name type="scientific">Marinicrinis lubricantis</name>
    <dbReference type="NCBI Taxonomy" id="2086470"/>
    <lineage>
        <taxon>Bacteria</taxon>
        <taxon>Bacillati</taxon>
        <taxon>Bacillota</taxon>
        <taxon>Bacilli</taxon>
        <taxon>Bacillales</taxon>
        <taxon>Paenibacillaceae</taxon>
    </lineage>
</organism>
<dbReference type="EMBL" id="JBHSQV010000032">
    <property type="protein sequence ID" value="MFC5985850.1"/>
    <property type="molecule type" value="Genomic_DNA"/>
</dbReference>
<dbReference type="InterPro" id="IPR005744">
    <property type="entry name" value="Hy-lIII"/>
</dbReference>